<gene>
    <name evidence="1" type="ORF">TRITD_2Av1G023040</name>
</gene>
<dbReference type="Gramene" id="TRITD2Av1G023040.1">
    <property type="protein sequence ID" value="TRITD2Av1G023040.1"/>
    <property type="gene ID" value="TRITD2Av1G023040"/>
</dbReference>
<dbReference type="Proteomes" id="UP000324705">
    <property type="component" value="Chromosome 2A"/>
</dbReference>
<evidence type="ECO:0000313" key="1">
    <source>
        <dbReference type="EMBL" id="VAH26078.1"/>
    </source>
</evidence>
<dbReference type="InterPro" id="IPR012871">
    <property type="entry name" value="DUF1668_ORYSA"/>
</dbReference>
<sequence>MNRRFVNLLVDKFSAPRPAIKLHRIDPATLFYPTGSPKPADPVAGPAPGRLPPAAMSFDRPCERHHTGWIDFMAFKKSIVVAVDNKGRTLLYDSAARAVRAVNLMQPPLDSPRVFVGMGDRLYVMEIEDGLPSRLRWFHALIYGPPPDFLGQHDWYWRPFDLPTFDHPDADRDSDSDYMFSDYDSDGDYKDAKDHSESEYKETPSPHPCAICAFTVVGDSQIWASTVAAGTYSFDTVSSEWSKVGAWVLPFRGRAVYVPEYKLWFGFSDEDDRLCAADLTLTQPVLEKVWEEDPPPLEACSVTASHLLPLGSGRLCVVRMFVKTEEMGSFAVMSGVEVLRDGGSGSLRMIKHKCRRYNFGERGVVKLI</sequence>
<protein>
    <submittedName>
        <fullName evidence="1">Uncharacterized protein</fullName>
    </submittedName>
</protein>
<dbReference type="EMBL" id="LT934113">
    <property type="protein sequence ID" value="VAH26078.1"/>
    <property type="molecule type" value="Genomic_DNA"/>
</dbReference>
<evidence type="ECO:0000313" key="2">
    <source>
        <dbReference type="Proteomes" id="UP000324705"/>
    </source>
</evidence>
<dbReference type="Pfam" id="PF07893">
    <property type="entry name" value="DUF1668"/>
    <property type="match status" value="1"/>
</dbReference>
<proteinExistence type="predicted"/>
<dbReference type="OMA" id="PCAICAF"/>
<organism evidence="1 2">
    <name type="scientific">Triticum turgidum subsp. durum</name>
    <name type="common">Durum wheat</name>
    <name type="synonym">Triticum durum</name>
    <dbReference type="NCBI Taxonomy" id="4567"/>
    <lineage>
        <taxon>Eukaryota</taxon>
        <taxon>Viridiplantae</taxon>
        <taxon>Streptophyta</taxon>
        <taxon>Embryophyta</taxon>
        <taxon>Tracheophyta</taxon>
        <taxon>Spermatophyta</taxon>
        <taxon>Magnoliopsida</taxon>
        <taxon>Liliopsida</taxon>
        <taxon>Poales</taxon>
        <taxon>Poaceae</taxon>
        <taxon>BOP clade</taxon>
        <taxon>Pooideae</taxon>
        <taxon>Triticodae</taxon>
        <taxon>Triticeae</taxon>
        <taxon>Triticinae</taxon>
        <taxon>Triticum</taxon>
    </lineage>
</organism>
<accession>A0A9R1NJK8</accession>
<dbReference type="AlphaFoldDB" id="A0A9R1NJK8"/>
<dbReference type="PANTHER" id="PTHR33085:SF13">
    <property type="entry name" value="DUF295 DOMAIN-CONTAINING PROTEIN"/>
    <property type="match status" value="1"/>
</dbReference>
<dbReference type="PANTHER" id="PTHR33085">
    <property type="entry name" value="OS12G0113100 PROTEIN-RELATED"/>
    <property type="match status" value="1"/>
</dbReference>
<reference evidence="1 2" key="1">
    <citation type="submission" date="2017-09" db="EMBL/GenBank/DDBJ databases">
        <authorList>
            <consortium name="International Durum Wheat Genome Sequencing Consortium (IDWGSC)"/>
            <person name="Milanesi L."/>
        </authorList>
    </citation>
    <scope>NUCLEOTIDE SEQUENCE [LARGE SCALE GENOMIC DNA]</scope>
    <source>
        <strain evidence="2">cv. Svevo</strain>
    </source>
</reference>
<keyword evidence="2" id="KW-1185">Reference proteome</keyword>
<name>A0A9R1NJK8_TRITD</name>